<evidence type="ECO:0000256" key="6">
    <source>
        <dbReference type="ARBA" id="ARBA00038076"/>
    </source>
</evidence>
<feature type="transmembrane region" description="Helical" evidence="7">
    <location>
        <begin position="399"/>
        <end position="422"/>
    </location>
</feature>
<feature type="domain" description="ABC3 transporter permease C-terminal" evidence="8">
    <location>
        <begin position="713"/>
        <end position="830"/>
    </location>
</feature>
<feature type="transmembrane region" description="Helical" evidence="7">
    <location>
        <begin position="249"/>
        <end position="278"/>
    </location>
</feature>
<dbReference type="HOGENOM" id="CLU_012341_1_0_11"/>
<dbReference type="PRINTS" id="PR00173">
    <property type="entry name" value="EDTRNSPORT"/>
</dbReference>
<comment type="subcellular location">
    <subcellularLocation>
        <location evidence="1">Cell membrane</location>
        <topology evidence="1">Multi-pass membrane protein</topology>
    </subcellularLocation>
</comment>
<evidence type="ECO:0000256" key="5">
    <source>
        <dbReference type="ARBA" id="ARBA00023136"/>
    </source>
</evidence>
<evidence type="ECO:0000256" key="3">
    <source>
        <dbReference type="ARBA" id="ARBA00022692"/>
    </source>
</evidence>
<evidence type="ECO:0000313" key="9">
    <source>
        <dbReference type="EMBL" id="AEE46656.1"/>
    </source>
</evidence>
<evidence type="ECO:0000256" key="7">
    <source>
        <dbReference type="SAM" id="Phobius"/>
    </source>
</evidence>
<feature type="domain" description="ABC3 transporter permease C-terminal" evidence="8">
    <location>
        <begin position="257"/>
        <end position="378"/>
    </location>
</feature>
<dbReference type="InterPro" id="IPR050250">
    <property type="entry name" value="Macrolide_Exporter_MacB"/>
</dbReference>
<proteinExistence type="inferred from homology"/>
<feature type="transmembrane region" description="Helical" evidence="7">
    <location>
        <begin position="706"/>
        <end position="734"/>
    </location>
</feature>
<keyword evidence="2" id="KW-1003">Cell membrane</keyword>
<dbReference type="PANTHER" id="PTHR30572:SF4">
    <property type="entry name" value="ABC TRANSPORTER PERMEASE YTRF"/>
    <property type="match status" value="1"/>
</dbReference>
<protein>
    <recommendedName>
        <fullName evidence="8">ABC3 transporter permease C-terminal domain-containing protein</fullName>
    </recommendedName>
</protein>
<dbReference type="EMBL" id="CP002666">
    <property type="protein sequence ID" value="AEE46656.1"/>
    <property type="molecule type" value="Genomic_DNA"/>
</dbReference>
<keyword evidence="5 7" id="KW-0472">Membrane</keyword>
<evidence type="ECO:0000256" key="1">
    <source>
        <dbReference type="ARBA" id="ARBA00004651"/>
    </source>
</evidence>
<comment type="similarity">
    <text evidence="6">Belongs to the ABC-4 integral membrane protein family.</text>
</comment>
<feature type="transmembrane region" description="Helical" evidence="7">
    <location>
        <begin position="800"/>
        <end position="820"/>
    </location>
</feature>
<keyword evidence="4 7" id="KW-1133">Transmembrane helix</keyword>
<dbReference type="Pfam" id="PF02687">
    <property type="entry name" value="FtsX"/>
    <property type="match status" value="2"/>
</dbReference>
<dbReference type="eggNOG" id="COG0577">
    <property type="taxonomic scope" value="Bacteria"/>
</dbReference>
<sequence length="837" mass="84591">MLRLTLAQMRRSVGRLTAAAVAIAIGTAFLAATLVAGNVMQRTGYDSVTAQYASADLVVKEATAADVATVRDTPGVTAADLLLVGGTELTNGGRTTYQALLPVPSDERLGSVVVTEGRLPSSSGEIALPQTTVDRLEARLGDELESGFYVQTDDDFDRQEAPATLVGIVDDPAGAWAMYGGAGLAAPDDLALWTGVADMPDFTSPVLVLTDGTSAARDALVEALPGAEVLTRDEAAKASIEEVTGEGNALLMVVLGFAAIALLVAALVIANTFQVLVAQRARTLALLRCVGAVKGQLRASVLTEAAILGLLSSVVGVLLGLGLSQATLAILARVDTGAPLPATVAVTLPVVLVPLVVGTLVTALAALVPAREATRVSPVAALRPIDAPTVGARAGRVRLVLSLLLVVGGVAGLLAAVAGAVVGGGDPMLLLALGVLAGAASFVGVLVGAVFWLPRVVSLAGRALAATGSSARLAAANTVRNPRRTAATSTALLIGVTLVALMSTGAASARISLAAELDNHYPVDLTVSSPSGTETAVGADSIAQVEAVPGVERVVAVPSAQATVAGEWTVLRAPDPDDALAVLRDTAPLDELDDTTVIAPEYRGEDLDGQSVTVESEPARGTSDGEAVDLTVVHTALAGVDMLVTPGTLERIEPDAVASTLWVALEPGADAATTALAVTDAVSSDGLVVESAAAERQQYERVIDGLLAVVVGLLGVAVVIALVGVANTLSLSVIERRRESATLRAIGLTRRQLRWMLAIEGMLIAGIGALLGVLLGMLYGWAGAAIILGTTGSVHLAVPWQDLVVVLAVALAAGLLASVLPGRAAARTSPVAALAVD</sequence>
<dbReference type="GO" id="GO:0022857">
    <property type="term" value="F:transmembrane transporter activity"/>
    <property type="evidence" value="ECO:0007669"/>
    <property type="project" value="TreeGrafter"/>
</dbReference>
<reference evidence="9 10" key="1">
    <citation type="submission" date="2011-04" db="EMBL/GenBank/DDBJ databases">
        <title>Complete sequence of Cellulomonas fimi ATCC 484.</title>
        <authorList>
            <consortium name="US DOE Joint Genome Institute"/>
            <person name="Lucas S."/>
            <person name="Han J."/>
            <person name="Lapidus A."/>
            <person name="Cheng J.-F."/>
            <person name="Goodwin L."/>
            <person name="Pitluck S."/>
            <person name="Peters L."/>
            <person name="Chertkov O."/>
            <person name="Detter J.C."/>
            <person name="Han C."/>
            <person name="Tapia R."/>
            <person name="Land M."/>
            <person name="Hauser L."/>
            <person name="Kyrpides N."/>
            <person name="Ivanova N."/>
            <person name="Ovchinnikova G."/>
            <person name="Pagani I."/>
            <person name="Mead D."/>
            <person name="Brumm P."/>
            <person name="Woyke T."/>
        </authorList>
    </citation>
    <scope>NUCLEOTIDE SEQUENCE [LARGE SCALE GENOMIC DNA]</scope>
    <source>
        <strain evidence="10">ATCC 484 / DSM 20113 / JCM 1341 / NBRC 15513 / NCIMB 8980 / NCTC 7547</strain>
    </source>
</reference>
<dbReference type="RefSeq" id="WP_013771682.1">
    <property type="nucleotide sequence ID" value="NC_015514.1"/>
</dbReference>
<dbReference type="GO" id="GO:0005886">
    <property type="term" value="C:plasma membrane"/>
    <property type="evidence" value="ECO:0007669"/>
    <property type="project" value="UniProtKB-SubCell"/>
</dbReference>
<name>F4H550_CELFA</name>
<evidence type="ECO:0000259" key="8">
    <source>
        <dbReference type="Pfam" id="PF02687"/>
    </source>
</evidence>
<dbReference type="KEGG" id="cfi:Celf_2531"/>
<dbReference type="Proteomes" id="UP000008460">
    <property type="component" value="Chromosome"/>
</dbReference>
<feature type="transmembrane region" description="Helical" evidence="7">
    <location>
        <begin position="343"/>
        <end position="368"/>
    </location>
</feature>
<dbReference type="PANTHER" id="PTHR30572">
    <property type="entry name" value="MEMBRANE COMPONENT OF TRANSPORTER-RELATED"/>
    <property type="match status" value="1"/>
</dbReference>
<feature type="transmembrane region" description="Helical" evidence="7">
    <location>
        <begin position="755"/>
        <end position="788"/>
    </location>
</feature>
<accession>F4H550</accession>
<dbReference type="InterPro" id="IPR003838">
    <property type="entry name" value="ABC3_permease_C"/>
</dbReference>
<evidence type="ECO:0000313" key="10">
    <source>
        <dbReference type="Proteomes" id="UP000008460"/>
    </source>
</evidence>
<dbReference type="AlphaFoldDB" id="F4H550"/>
<gene>
    <name evidence="9" type="ordered locus">Celf_2531</name>
</gene>
<evidence type="ECO:0000256" key="4">
    <source>
        <dbReference type="ARBA" id="ARBA00022989"/>
    </source>
</evidence>
<feature type="transmembrane region" description="Helical" evidence="7">
    <location>
        <begin position="490"/>
        <end position="509"/>
    </location>
</feature>
<organism evidence="9 10">
    <name type="scientific">Cellulomonas fimi (strain ATCC 484 / DSM 20113 / JCM 1341 / CCUG 24087 / LMG 16345 / NBRC 15513 / NCIMB 8980 / NCTC 7547 / NRS-133)</name>
    <dbReference type="NCBI Taxonomy" id="590998"/>
    <lineage>
        <taxon>Bacteria</taxon>
        <taxon>Bacillati</taxon>
        <taxon>Actinomycetota</taxon>
        <taxon>Actinomycetes</taxon>
        <taxon>Micrococcales</taxon>
        <taxon>Cellulomonadaceae</taxon>
        <taxon>Cellulomonas</taxon>
    </lineage>
</organism>
<keyword evidence="3 7" id="KW-0812">Transmembrane</keyword>
<keyword evidence="10" id="KW-1185">Reference proteome</keyword>
<feature type="transmembrane region" description="Helical" evidence="7">
    <location>
        <begin position="428"/>
        <end position="453"/>
    </location>
</feature>
<dbReference type="STRING" id="590998.Celf_2531"/>
<feature type="transmembrane region" description="Helical" evidence="7">
    <location>
        <begin position="299"/>
        <end position="323"/>
    </location>
</feature>
<evidence type="ECO:0000256" key="2">
    <source>
        <dbReference type="ARBA" id="ARBA00022475"/>
    </source>
</evidence>